<evidence type="ECO:0000256" key="1">
    <source>
        <dbReference type="SAM" id="MobiDB-lite"/>
    </source>
</evidence>
<dbReference type="PANTHER" id="PTHR13020:SF25">
    <property type="entry name" value="PROTEIN GAWKY"/>
    <property type="match status" value="1"/>
</dbReference>
<dbReference type="GO" id="GO:0003676">
    <property type="term" value="F:nucleic acid binding"/>
    <property type="evidence" value="ECO:0007669"/>
    <property type="project" value="InterPro"/>
</dbReference>
<dbReference type="Pfam" id="PF16608">
    <property type="entry name" value="TNRC6-PABC_bdg"/>
    <property type="match status" value="1"/>
</dbReference>
<feature type="compositionally biased region" description="Polar residues" evidence="1">
    <location>
        <begin position="169"/>
        <end position="190"/>
    </location>
</feature>
<organism evidence="3">
    <name type="scientific">Phallusia mammillata</name>
    <dbReference type="NCBI Taxonomy" id="59560"/>
    <lineage>
        <taxon>Eukaryota</taxon>
        <taxon>Metazoa</taxon>
        <taxon>Chordata</taxon>
        <taxon>Tunicata</taxon>
        <taxon>Ascidiacea</taxon>
        <taxon>Phlebobranchia</taxon>
        <taxon>Ascidiidae</taxon>
        <taxon>Phallusia</taxon>
    </lineage>
</organism>
<dbReference type="PANTHER" id="PTHR13020">
    <property type="entry name" value="TRINUCLEOTIDE REPEAT-CONTAINING GENE 6"/>
    <property type="match status" value="1"/>
</dbReference>
<dbReference type="GO" id="GO:0060213">
    <property type="term" value="P:positive regulation of nuclear-transcribed mRNA poly(A) tail shortening"/>
    <property type="evidence" value="ECO:0007669"/>
    <property type="project" value="TreeGrafter"/>
</dbReference>
<feature type="compositionally biased region" description="Gly residues" evidence="1">
    <location>
        <begin position="556"/>
        <end position="566"/>
    </location>
</feature>
<dbReference type="EMBL" id="LR791293">
    <property type="protein sequence ID" value="CAB3267155.1"/>
    <property type="molecule type" value="mRNA"/>
</dbReference>
<feature type="compositionally biased region" description="Polar residues" evidence="1">
    <location>
        <begin position="276"/>
        <end position="285"/>
    </location>
</feature>
<dbReference type="GO" id="GO:0005654">
    <property type="term" value="C:nucleoplasm"/>
    <property type="evidence" value="ECO:0007669"/>
    <property type="project" value="TreeGrafter"/>
</dbReference>
<feature type="compositionally biased region" description="Gly residues" evidence="1">
    <location>
        <begin position="416"/>
        <end position="427"/>
    </location>
</feature>
<feature type="compositionally biased region" description="Polar residues" evidence="1">
    <location>
        <begin position="400"/>
        <end position="415"/>
    </location>
</feature>
<gene>
    <name evidence="3" type="primary">Tnrc6b</name>
</gene>
<name>A0A6F9DWA9_9ASCI</name>
<feature type="compositionally biased region" description="Polar residues" evidence="1">
    <location>
        <begin position="1"/>
        <end position="39"/>
    </location>
</feature>
<evidence type="ECO:0000313" key="3">
    <source>
        <dbReference type="EMBL" id="CAB3267155.1"/>
    </source>
</evidence>
<dbReference type="InterPro" id="IPR052068">
    <property type="entry name" value="GW182_domain"/>
</dbReference>
<dbReference type="AlphaFoldDB" id="A0A6F9DWA9"/>
<feature type="compositionally biased region" description="Polar residues" evidence="1">
    <location>
        <begin position="230"/>
        <end position="250"/>
    </location>
</feature>
<feature type="compositionally biased region" description="Polar residues" evidence="1">
    <location>
        <begin position="369"/>
        <end position="379"/>
    </location>
</feature>
<feature type="compositionally biased region" description="Low complexity" evidence="1">
    <location>
        <begin position="521"/>
        <end position="531"/>
    </location>
</feature>
<feature type="compositionally biased region" description="Basic and acidic residues" evidence="1">
    <location>
        <begin position="946"/>
        <end position="957"/>
    </location>
</feature>
<protein>
    <submittedName>
        <fullName evidence="3">Trinucleotide repeat-containing gene 6B protein</fullName>
    </submittedName>
</protein>
<feature type="compositionally biased region" description="Polar residues" evidence="1">
    <location>
        <begin position="432"/>
        <end position="441"/>
    </location>
</feature>
<dbReference type="InterPro" id="IPR032226">
    <property type="entry name" value="TNRC6_PABC-bd"/>
</dbReference>
<feature type="region of interest" description="Disordered" evidence="1">
    <location>
        <begin position="1"/>
        <end position="621"/>
    </location>
</feature>
<dbReference type="InterPro" id="IPR012677">
    <property type="entry name" value="Nucleotide-bd_a/b_plait_sf"/>
</dbReference>
<dbReference type="GO" id="GO:0000932">
    <property type="term" value="C:P-body"/>
    <property type="evidence" value="ECO:0007669"/>
    <property type="project" value="TreeGrafter"/>
</dbReference>
<feature type="compositionally biased region" description="Low complexity" evidence="1">
    <location>
        <begin position="191"/>
        <end position="221"/>
    </location>
</feature>
<accession>A0A6F9DWA9</accession>
<dbReference type="InterPro" id="IPR035979">
    <property type="entry name" value="RBD_domain_sf"/>
</dbReference>
<evidence type="ECO:0000259" key="2">
    <source>
        <dbReference type="Pfam" id="PF16608"/>
    </source>
</evidence>
<dbReference type="Gene3D" id="3.30.70.330">
    <property type="match status" value="1"/>
</dbReference>
<feature type="compositionally biased region" description="Polar residues" evidence="1">
    <location>
        <begin position="52"/>
        <end position="61"/>
    </location>
</feature>
<feature type="compositionally biased region" description="Low complexity" evidence="1">
    <location>
        <begin position="974"/>
        <end position="1031"/>
    </location>
</feature>
<dbReference type="GO" id="GO:0035195">
    <property type="term" value="P:miRNA-mediated post-transcriptional gene silencing"/>
    <property type="evidence" value="ECO:0007669"/>
    <property type="project" value="TreeGrafter"/>
</dbReference>
<feature type="compositionally biased region" description="Polar residues" evidence="1">
    <location>
        <begin position="1040"/>
        <end position="1050"/>
    </location>
</feature>
<feature type="domain" description="TNRC6 PABC binding" evidence="2">
    <location>
        <begin position="803"/>
        <end position="1070"/>
    </location>
</feature>
<feature type="compositionally biased region" description="Polar residues" evidence="1">
    <location>
        <begin position="958"/>
        <end position="971"/>
    </location>
</feature>
<feature type="compositionally biased region" description="Low complexity" evidence="1">
    <location>
        <begin position="319"/>
        <end position="368"/>
    </location>
</feature>
<feature type="region of interest" description="Disordered" evidence="1">
    <location>
        <begin position="946"/>
        <end position="1050"/>
    </location>
</feature>
<dbReference type="SUPFAM" id="SSF54928">
    <property type="entry name" value="RNA-binding domain, RBD"/>
    <property type="match status" value="1"/>
</dbReference>
<reference evidence="3" key="1">
    <citation type="submission" date="2020-04" db="EMBL/GenBank/DDBJ databases">
        <authorList>
            <person name="Neveu A P."/>
        </authorList>
    </citation>
    <scope>NUCLEOTIDE SEQUENCE</scope>
    <source>
        <tissue evidence="3">Whole embryo</tissue>
    </source>
</reference>
<proteinExistence type="evidence at transcript level"/>
<sequence length="1272" mass="133616">MTSNVPWATQFENSGNLASSESNWNRPTVVNTPQTNPASWPQLGAAPPEQEQMASGMSQPQGKPAQDDTGWGAAPPSEPDPSGPSGWGRLPDNPPKPQAASGWGVPSGASWGQMPQSVDDGTAVWSKSTVTQQGGWGGGQVTQVPPVPQVNDSGASGWGAPETTPPLPTTNMQSPDPVQSNPQTLASTTQAVSSSHPSSWAKAAAAGLSSSTGSSESPPAESEQDLAESSAGTTPLPTPNENDPVQQLVNSHEGWGKKPIQQGTSWNVVDNMAMGRQQSNVSNGTEAWGKAGGQMPTQGWVDNKPNNNWGAGGGGGGNFNQPQAPPQNWGVPAQQQQPQQQQQQQQQQQPRPSYASGNSGAASGWGDSQQNAQNMSSRWNDMPGQAPVTPTGWGAPVPQQAPSNQGWGTMPSTDNSGGGASGSGWGAAGNSRPMQSGSNWGANPMPQSPAADQSWGRPAEPPMATRRPSTVDNGTAAWGDPGGYNKVNLWDKKGKNGAGESLPGQPNPNINSEAAAKGWGAPPQANPAQNRPPSPRREGWGESSPTRPTAMDNGTSGWGSKVGGGGDKWDKGAPGTNWNTGGNKPNMGWGQPNEQHWGQGDAPNGGWGQQMGKPDPLMKGNMDYGPRGMMPPQPGLNHQNMMLRNQPPAAPLQLQQQFHQIQQAVTAGVIPAQVLNPQLMSPQHMQALLQLVNKASEYQQLQIQINRVQQNKNIPPMPKQQQLETLSRMLRQCHQYIENQRSVIMQNMLQKTQSNLAKSNGTLGGMDMPGIRNPGQSLMSPLNNMGAIGQALPSGMPMSSIPSPTTSSRLMNWKTNKSMPGFDNNLMQSNNPPGMNLGPTGDSNINGLRYGSPLEEFHKMGGKSAFMPNDIGGKSAMNQSEQSIPLPNDIAPTTDQSTSLADIGPPEFTPGVPWKGFRHIDPESDPDITPGKVAYAKSMSVNTVRDADQVLKRDRSALSESSTGAQSNNADDPSATLSSSTTAQEASTAAMWSTGANSATLTTTTSNQSRSSLSHDLWKTSSTGQSTLSTQAPPFMANKEPTQGWENNTSGWEQNQAARNTQGGTWGNQQQAQDTRGSWLVLTNFNSQVDVMAVRQLCIQQGAMIQFQPQCPMEGMALVKYASPDDAENAKKALNMHMAGSTMLVATVATDNDVNNFVSATAGAPSWSAAGGSTSRYMGGVGSTGGFMSQAPQQVGPMPGHPPEPGNLTTSTGGQPLWSNATPNNVPMAGGWQQSAGPGNAAWSGGGADDVSRIMSPMHSLLPENLLGGENM</sequence>